<dbReference type="AlphaFoldDB" id="A0A934MUB8"/>
<dbReference type="InterPro" id="IPR031309">
    <property type="entry name" value="Ribosomal_uL5_C"/>
</dbReference>
<evidence type="ECO:0000259" key="6">
    <source>
        <dbReference type="Pfam" id="PF00281"/>
    </source>
</evidence>
<feature type="domain" description="Large ribosomal subunit protein uL5 C-terminal" evidence="7">
    <location>
        <begin position="91"/>
        <end position="184"/>
    </location>
</feature>
<dbReference type="GO" id="GO:0006412">
    <property type="term" value="P:translation"/>
    <property type="evidence" value="ECO:0007669"/>
    <property type="project" value="InterPro"/>
</dbReference>
<dbReference type="PIRSF" id="PIRSF002161">
    <property type="entry name" value="Ribosomal_L5"/>
    <property type="match status" value="1"/>
</dbReference>
<dbReference type="GO" id="GO:0003735">
    <property type="term" value="F:structural constituent of ribosome"/>
    <property type="evidence" value="ECO:0007669"/>
    <property type="project" value="InterPro"/>
</dbReference>
<dbReference type="Proteomes" id="UP000640274">
    <property type="component" value="Unassembled WGS sequence"/>
</dbReference>
<keyword evidence="2 5" id="KW-0689">Ribosomal protein</keyword>
<dbReference type="EMBL" id="JAELUP010000015">
    <property type="protein sequence ID" value="MBJ6360927.1"/>
    <property type="molecule type" value="Genomic_DNA"/>
</dbReference>
<dbReference type="InterPro" id="IPR031310">
    <property type="entry name" value="Ribosomal_uL5_N"/>
</dbReference>
<reference evidence="8" key="1">
    <citation type="submission" date="2020-12" db="EMBL/GenBank/DDBJ databases">
        <authorList>
            <person name="Huq M.A."/>
        </authorList>
    </citation>
    <scope>NUCLEOTIDE SEQUENCE</scope>
    <source>
        <strain evidence="8">MAHUQ-46</strain>
    </source>
</reference>
<dbReference type="Gene3D" id="3.30.1440.10">
    <property type="match status" value="1"/>
</dbReference>
<protein>
    <recommendedName>
        <fullName evidence="4">50S ribosomal protein L5</fullName>
    </recommendedName>
</protein>
<evidence type="ECO:0000256" key="5">
    <source>
        <dbReference type="RuleBase" id="RU003930"/>
    </source>
</evidence>
<accession>A0A934MUB8</accession>
<evidence type="ECO:0000256" key="4">
    <source>
        <dbReference type="ARBA" id="ARBA00035461"/>
    </source>
</evidence>
<dbReference type="RefSeq" id="WP_199018490.1">
    <property type="nucleotide sequence ID" value="NZ_JAELUP010000015.1"/>
</dbReference>
<keyword evidence="9" id="KW-1185">Reference proteome</keyword>
<proteinExistence type="inferred from homology"/>
<evidence type="ECO:0000259" key="7">
    <source>
        <dbReference type="Pfam" id="PF00673"/>
    </source>
</evidence>
<dbReference type="GO" id="GO:1990904">
    <property type="term" value="C:ribonucleoprotein complex"/>
    <property type="evidence" value="ECO:0007669"/>
    <property type="project" value="UniProtKB-KW"/>
</dbReference>
<dbReference type="SUPFAM" id="SSF55282">
    <property type="entry name" value="RL5-like"/>
    <property type="match status" value="1"/>
</dbReference>
<name>A0A934MUB8_9BACL</name>
<dbReference type="InterPro" id="IPR022803">
    <property type="entry name" value="Ribosomal_uL5_dom_sf"/>
</dbReference>
<sequence length="188" mass="21988">MSYNNKNNNKGSLYQNNDNILQKKTIINFVNKFTKNIEKIVVHCGIGCLKEVPDDVIDFFFQQLILITGQKPKVKYAKKPIAGFHLRENTPLGLFTTLRKKYMFSFFTRLIAIILPQNYEFRGFSQKQFDGHGNFTIPIKSIFDFRECDPKKYYKYAKIGLNISIVTNFQTNEEAFTLLREYGLLVEK</sequence>
<evidence type="ECO:0000313" key="8">
    <source>
        <dbReference type="EMBL" id="MBJ6360927.1"/>
    </source>
</evidence>
<comment type="similarity">
    <text evidence="1 5">Belongs to the universal ribosomal protein uL5 family.</text>
</comment>
<evidence type="ECO:0000313" key="9">
    <source>
        <dbReference type="Proteomes" id="UP000640274"/>
    </source>
</evidence>
<gene>
    <name evidence="8" type="primary">rplE</name>
    <name evidence="8" type="ORF">JFN88_06290</name>
</gene>
<dbReference type="Pfam" id="PF00673">
    <property type="entry name" value="Ribosomal_L5_C"/>
    <property type="match status" value="1"/>
</dbReference>
<dbReference type="GO" id="GO:0005840">
    <property type="term" value="C:ribosome"/>
    <property type="evidence" value="ECO:0007669"/>
    <property type="project" value="UniProtKB-KW"/>
</dbReference>
<dbReference type="InterPro" id="IPR002132">
    <property type="entry name" value="Ribosomal_uL5"/>
</dbReference>
<comment type="caution">
    <text evidence="8">The sequence shown here is derived from an EMBL/GenBank/DDBJ whole genome shotgun (WGS) entry which is preliminary data.</text>
</comment>
<organism evidence="8 9">
    <name type="scientific">Paenibacillus roseus</name>
    <dbReference type="NCBI Taxonomy" id="2798579"/>
    <lineage>
        <taxon>Bacteria</taxon>
        <taxon>Bacillati</taxon>
        <taxon>Bacillota</taxon>
        <taxon>Bacilli</taxon>
        <taxon>Bacillales</taxon>
        <taxon>Paenibacillaceae</taxon>
        <taxon>Paenibacillus</taxon>
    </lineage>
</organism>
<evidence type="ECO:0000256" key="2">
    <source>
        <dbReference type="ARBA" id="ARBA00022980"/>
    </source>
</evidence>
<feature type="domain" description="Large ribosomal subunit protein uL5 N-terminal" evidence="6">
    <location>
        <begin position="37"/>
        <end position="87"/>
    </location>
</feature>
<dbReference type="PANTHER" id="PTHR11994">
    <property type="entry name" value="60S RIBOSOMAL PROTEIN L11-RELATED"/>
    <property type="match status" value="1"/>
</dbReference>
<evidence type="ECO:0000256" key="3">
    <source>
        <dbReference type="ARBA" id="ARBA00023274"/>
    </source>
</evidence>
<dbReference type="Pfam" id="PF00281">
    <property type="entry name" value="Ribosomal_L5"/>
    <property type="match status" value="1"/>
</dbReference>
<evidence type="ECO:0000256" key="1">
    <source>
        <dbReference type="ARBA" id="ARBA00008553"/>
    </source>
</evidence>
<keyword evidence="3 5" id="KW-0687">Ribonucleoprotein</keyword>